<proteinExistence type="predicted"/>
<accession>A0A221W2Q0</accession>
<name>A0A221W2Q0_9PSEU</name>
<protein>
    <submittedName>
        <fullName evidence="3">Uncharacterized protein</fullName>
    </submittedName>
</protein>
<keyword evidence="2" id="KW-0472">Membrane</keyword>
<dbReference type="Proteomes" id="UP000204221">
    <property type="component" value="Chromosome"/>
</dbReference>
<keyword evidence="2" id="KW-0812">Transmembrane</keyword>
<keyword evidence="4" id="KW-1185">Reference proteome</keyword>
<dbReference type="EMBL" id="CP022521">
    <property type="protein sequence ID" value="ASO19969.1"/>
    <property type="molecule type" value="Genomic_DNA"/>
</dbReference>
<evidence type="ECO:0000313" key="3">
    <source>
        <dbReference type="EMBL" id="ASO19969.1"/>
    </source>
</evidence>
<feature type="transmembrane region" description="Helical" evidence="2">
    <location>
        <begin position="252"/>
        <end position="275"/>
    </location>
</feature>
<feature type="compositionally biased region" description="Basic and acidic residues" evidence="1">
    <location>
        <begin position="293"/>
        <end position="305"/>
    </location>
</feature>
<dbReference type="AlphaFoldDB" id="A0A221W2Q0"/>
<sequence>MQVVGTQRAKQLSSTAGSWFRQRLLEAGQGSGLAGLGYFEIPVPMPNGDQQEAHAVLLTPAMLIVVELRSLPWYRGGRLRAETSGSWTVDGMDAGLATEQDVNPGERVTRLVFALREHLRSHGVRDDAVAGLVCVAGPDLKVKQDRASGRLGNYMVCAGDHDSIRRTVIRLDRGGRRWSTSDVRAVLSALHLAYDVPSHEQLAQESFTEHSIPEPRRGREDGSPADPDGAVDASDPPKGRFRARQSFKPETLVIPAFVVPVVLAVVFLVLLLLWLGRGIGDLVSGVGGDAEEDGARPAVDREHRPLSSSDSGPFLASAWQTRIGELPPGASPAVVTWPVIDPVASSAEGSAVGDTVRALAGPAGFGAR</sequence>
<keyword evidence="2" id="KW-1133">Transmembrane helix</keyword>
<feature type="region of interest" description="Disordered" evidence="1">
    <location>
        <begin position="287"/>
        <end position="313"/>
    </location>
</feature>
<feature type="region of interest" description="Disordered" evidence="1">
    <location>
        <begin position="203"/>
        <end position="242"/>
    </location>
</feature>
<gene>
    <name evidence="3" type="ORF">AHOG_11630</name>
</gene>
<dbReference type="RefSeq" id="WP_093941380.1">
    <property type="nucleotide sequence ID" value="NZ_CP022521.1"/>
</dbReference>
<organism evidence="3 4">
    <name type="scientific">Actinoalloteichus hoggarensis</name>
    <dbReference type="NCBI Taxonomy" id="1470176"/>
    <lineage>
        <taxon>Bacteria</taxon>
        <taxon>Bacillati</taxon>
        <taxon>Actinomycetota</taxon>
        <taxon>Actinomycetes</taxon>
        <taxon>Pseudonocardiales</taxon>
        <taxon>Pseudonocardiaceae</taxon>
        <taxon>Actinoalloteichus</taxon>
    </lineage>
</organism>
<reference evidence="3 4" key="1">
    <citation type="submission" date="2017-07" db="EMBL/GenBank/DDBJ databases">
        <title>Complete genome sequence of Actinoalloteichus hoggarensis DSM 45943, type strain of Actinoalloteichus hoggarensis.</title>
        <authorList>
            <person name="Ruckert C."/>
            <person name="Nouioui I."/>
            <person name="Willmese J."/>
            <person name="van Wezel G."/>
            <person name="Klenk H.-P."/>
            <person name="Kalinowski J."/>
            <person name="Zotchev S.B."/>
        </authorList>
    </citation>
    <scope>NUCLEOTIDE SEQUENCE [LARGE SCALE GENOMIC DNA]</scope>
    <source>
        <strain evidence="3 4">DSM 45943</strain>
    </source>
</reference>
<evidence type="ECO:0000256" key="1">
    <source>
        <dbReference type="SAM" id="MobiDB-lite"/>
    </source>
</evidence>
<evidence type="ECO:0000313" key="4">
    <source>
        <dbReference type="Proteomes" id="UP000204221"/>
    </source>
</evidence>
<evidence type="ECO:0000256" key="2">
    <source>
        <dbReference type="SAM" id="Phobius"/>
    </source>
</evidence>
<dbReference type="KEGG" id="ahg:AHOG_11630"/>
<feature type="compositionally biased region" description="Basic and acidic residues" evidence="1">
    <location>
        <begin position="207"/>
        <end position="222"/>
    </location>
</feature>
<dbReference type="OrthoDB" id="3698575at2"/>